<gene>
    <name evidence="2" type="ORF">SCLCIDRAFT_27926</name>
</gene>
<proteinExistence type="predicted"/>
<dbReference type="OrthoDB" id="2748837at2759"/>
<evidence type="ECO:0000313" key="2">
    <source>
        <dbReference type="EMBL" id="KIM58655.1"/>
    </source>
</evidence>
<evidence type="ECO:0008006" key="4">
    <source>
        <dbReference type="Google" id="ProtNLM"/>
    </source>
</evidence>
<evidence type="ECO:0000256" key="1">
    <source>
        <dbReference type="SAM" id="MobiDB-lite"/>
    </source>
</evidence>
<dbReference type="InParanoid" id="A0A0C3DD83"/>
<accession>A0A0C3DD83</accession>
<evidence type="ECO:0000313" key="3">
    <source>
        <dbReference type="Proteomes" id="UP000053989"/>
    </source>
</evidence>
<organism evidence="2 3">
    <name type="scientific">Scleroderma citrinum Foug A</name>
    <dbReference type="NCBI Taxonomy" id="1036808"/>
    <lineage>
        <taxon>Eukaryota</taxon>
        <taxon>Fungi</taxon>
        <taxon>Dikarya</taxon>
        <taxon>Basidiomycota</taxon>
        <taxon>Agaricomycotina</taxon>
        <taxon>Agaricomycetes</taxon>
        <taxon>Agaricomycetidae</taxon>
        <taxon>Boletales</taxon>
        <taxon>Sclerodermatineae</taxon>
        <taxon>Sclerodermataceae</taxon>
        <taxon>Scleroderma</taxon>
    </lineage>
</organism>
<name>A0A0C3DD83_9AGAM</name>
<feature type="region of interest" description="Disordered" evidence="1">
    <location>
        <begin position="85"/>
        <end position="122"/>
    </location>
</feature>
<dbReference type="Proteomes" id="UP000053989">
    <property type="component" value="Unassembled WGS sequence"/>
</dbReference>
<dbReference type="EMBL" id="KN822083">
    <property type="protein sequence ID" value="KIM58655.1"/>
    <property type="molecule type" value="Genomic_DNA"/>
</dbReference>
<protein>
    <recommendedName>
        <fullName evidence="4">DUF659 domain-containing protein</fullName>
    </recommendedName>
</protein>
<dbReference type="HOGENOM" id="CLU_1548533_0_0_1"/>
<dbReference type="AlphaFoldDB" id="A0A0C3DD83"/>
<reference evidence="2 3" key="1">
    <citation type="submission" date="2014-04" db="EMBL/GenBank/DDBJ databases">
        <authorList>
            <consortium name="DOE Joint Genome Institute"/>
            <person name="Kuo A."/>
            <person name="Kohler A."/>
            <person name="Nagy L.G."/>
            <person name="Floudas D."/>
            <person name="Copeland A."/>
            <person name="Barry K.W."/>
            <person name="Cichocki N."/>
            <person name="Veneault-Fourrey C."/>
            <person name="LaButti K."/>
            <person name="Lindquist E.A."/>
            <person name="Lipzen A."/>
            <person name="Lundell T."/>
            <person name="Morin E."/>
            <person name="Murat C."/>
            <person name="Sun H."/>
            <person name="Tunlid A."/>
            <person name="Henrissat B."/>
            <person name="Grigoriev I.V."/>
            <person name="Hibbett D.S."/>
            <person name="Martin F."/>
            <person name="Nordberg H.P."/>
            <person name="Cantor M.N."/>
            <person name="Hua S.X."/>
        </authorList>
    </citation>
    <scope>NUCLEOTIDE SEQUENCE [LARGE SCALE GENOMIC DNA]</scope>
    <source>
        <strain evidence="2 3">Foug A</strain>
    </source>
</reference>
<sequence>MAISVHLANEGKPQAMVLDVIEVVKSHSGKNLARVFATILNEFGISDMILGVTADNTSSDNMMVTHMNELLAHFVAKSLLKPFDTPKKGCQSSPARTKDEGVESDTDDASGGEQNIGGDENDNVEGWVDEIVLLMNAEHAVLEEQAQPLRMILIKIQKLSFKIIHSTTLLLPT</sequence>
<reference evidence="3" key="2">
    <citation type="submission" date="2015-01" db="EMBL/GenBank/DDBJ databases">
        <title>Evolutionary Origins and Diversification of the Mycorrhizal Mutualists.</title>
        <authorList>
            <consortium name="DOE Joint Genome Institute"/>
            <consortium name="Mycorrhizal Genomics Consortium"/>
            <person name="Kohler A."/>
            <person name="Kuo A."/>
            <person name="Nagy L.G."/>
            <person name="Floudas D."/>
            <person name="Copeland A."/>
            <person name="Barry K.W."/>
            <person name="Cichocki N."/>
            <person name="Veneault-Fourrey C."/>
            <person name="LaButti K."/>
            <person name="Lindquist E.A."/>
            <person name="Lipzen A."/>
            <person name="Lundell T."/>
            <person name="Morin E."/>
            <person name="Murat C."/>
            <person name="Riley R."/>
            <person name="Ohm R."/>
            <person name="Sun H."/>
            <person name="Tunlid A."/>
            <person name="Henrissat B."/>
            <person name="Grigoriev I.V."/>
            <person name="Hibbett D.S."/>
            <person name="Martin F."/>
        </authorList>
    </citation>
    <scope>NUCLEOTIDE SEQUENCE [LARGE SCALE GENOMIC DNA]</scope>
    <source>
        <strain evidence="3">Foug A</strain>
    </source>
</reference>
<keyword evidence="3" id="KW-1185">Reference proteome</keyword>